<dbReference type="InterPro" id="IPR007547">
    <property type="entry name" value="UPF0248"/>
</dbReference>
<dbReference type="InterPro" id="IPR040459">
    <property type="entry name" value="MJ1316"/>
</dbReference>
<reference evidence="3" key="1">
    <citation type="journal article" date="2020" name="bioRxiv">
        <title>A rank-normalized archaeal taxonomy based on genome phylogeny resolves widespread incomplete and uneven classifications.</title>
        <authorList>
            <person name="Rinke C."/>
            <person name="Chuvochina M."/>
            <person name="Mussig A.J."/>
            <person name="Chaumeil P.-A."/>
            <person name="Waite D.W."/>
            <person name="Whitman W.B."/>
            <person name="Parks D.H."/>
            <person name="Hugenholtz P."/>
        </authorList>
    </citation>
    <scope>NUCLEOTIDE SEQUENCE</scope>
    <source>
        <strain evidence="3">UBA8853</strain>
    </source>
</reference>
<comment type="caution">
    <text evidence="3">The sequence shown here is derived from an EMBL/GenBank/DDBJ whole genome shotgun (WGS) entry which is preliminary data.</text>
</comment>
<proteinExistence type="inferred from homology"/>
<comment type="similarity">
    <text evidence="1">Belongs to the UPF0248 family.</text>
</comment>
<sequence>MSRKTELEEIFSRMLHDPNDDPSEYVIYVIDRGSSSGLRRIWGDEIQDVKRGFLVLWNAEIPVHRVIRVERGGRVIWERGRRARGRR</sequence>
<dbReference type="HAMAP" id="MF_01245">
    <property type="entry name" value="UPF0248"/>
    <property type="match status" value="1"/>
</dbReference>
<dbReference type="AlphaFoldDB" id="A0A832SUG7"/>
<organism evidence="3 4">
    <name type="scientific">Methanopyrus kandleri</name>
    <dbReference type="NCBI Taxonomy" id="2320"/>
    <lineage>
        <taxon>Archaea</taxon>
        <taxon>Methanobacteriati</taxon>
        <taxon>Methanobacteriota</taxon>
        <taxon>Methanomada group</taxon>
        <taxon>Methanopyri</taxon>
        <taxon>Methanopyrales</taxon>
        <taxon>Methanopyraceae</taxon>
        <taxon>Methanopyrus</taxon>
    </lineage>
</organism>
<evidence type="ECO:0000313" key="3">
    <source>
        <dbReference type="EMBL" id="HII70497.1"/>
    </source>
</evidence>
<protein>
    <recommendedName>
        <fullName evidence="1">UPF0248 protein HA336_04610</fullName>
    </recommendedName>
</protein>
<gene>
    <name evidence="3" type="ORF">HA336_04610</name>
</gene>
<dbReference type="RefSeq" id="WP_148679474.1">
    <property type="nucleotide sequence ID" value="NZ_DUJS01000004.1"/>
</dbReference>
<dbReference type="Proteomes" id="UP000619545">
    <property type="component" value="Unassembled WGS sequence"/>
</dbReference>
<accession>A0A832SUG7</accession>
<feature type="domain" description="MJ1316 RNA cyclic group end recognition" evidence="2">
    <location>
        <begin position="7"/>
        <end position="79"/>
    </location>
</feature>
<dbReference type="GeneID" id="1477653"/>
<evidence type="ECO:0000313" key="4">
    <source>
        <dbReference type="Proteomes" id="UP000619545"/>
    </source>
</evidence>
<evidence type="ECO:0000256" key="1">
    <source>
        <dbReference type="HAMAP-Rule" id="MF_01245"/>
    </source>
</evidence>
<evidence type="ECO:0000259" key="2">
    <source>
        <dbReference type="Pfam" id="PF04457"/>
    </source>
</evidence>
<dbReference type="EMBL" id="DUJS01000004">
    <property type="protein sequence ID" value="HII70497.1"/>
    <property type="molecule type" value="Genomic_DNA"/>
</dbReference>
<name>A0A832SUG7_9EURY</name>
<dbReference type="Pfam" id="PF04457">
    <property type="entry name" value="MJ1316"/>
    <property type="match status" value="1"/>
</dbReference>